<dbReference type="Pfam" id="PF24536">
    <property type="entry name" value="NXPE4_C"/>
    <property type="match status" value="1"/>
</dbReference>
<reference evidence="3" key="1">
    <citation type="submission" date="2025-08" db="UniProtKB">
        <authorList>
            <consortium name="RefSeq"/>
        </authorList>
    </citation>
    <scope>IDENTIFICATION</scope>
    <source>
        <tissue evidence="3">Testes</tissue>
    </source>
</reference>
<evidence type="ECO:0000259" key="1">
    <source>
        <dbReference type="Pfam" id="PF24536"/>
    </source>
</evidence>
<dbReference type="PANTHER" id="PTHR16165">
    <property type="entry name" value="NXPE FAMILY MEMBER"/>
    <property type="match status" value="1"/>
</dbReference>
<evidence type="ECO:0000313" key="3">
    <source>
        <dbReference type="RefSeq" id="XP_006822637.1"/>
    </source>
</evidence>
<feature type="non-terminal residue" evidence="3">
    <location>
        <position position="1"/>
    </location>
</feature>
<feature type="domain" description="NXPE C-terminal" evidence="1">
    <location>
        <begin position="122"/>
        <end position="253"/>
    </location>
</feature>
<accession>A0ABM0MRJ6</accession>
<dbReference type="Proteomes" id="UP000694865">
    <property type="component" value="Unplaced"/>
</dbReference>
<gene>
    <name evidence="3" type="primary">LOC102801061</name>
</gene>
<dbReference type="RefSeq" id="XP_006822637.1">
    <property type="nucleotide sequence ID" value="XM_006822574.1"/>
</dbReference>
<evidence type="ECO:0000313" key="2">
    <source>
        <dbReference type="Proteomes" id="UP000694865"/>
    </source>
</evidence>
<sequence>KFKNPQLNGTPMTLIIKDTLQSPEILSPCSADLPVPLSDGYWKNRSVFVPLVCKSQQWTKQQAAICLNDTKLIICGDSTLMQMRQALRNNFKIADIVTQFVYPRTGNIVVRFKTGVLESDLLDRILRTNCSTANYVIVLNFAFHYGAFTNRAFLERIYHAKLAVQRLMLRCPTSKIIIKLAHPRDNIFIEQTIHSANWVFYDMNRMIRRVFGGIGVHFLDIWDMVSSSFQNNTVHMPNTVIVQEVHLMLSYICP</sequence>
<protein>
    <submittedName>
        <fullName evidence="3">NXPE family member 3-like</fullName>
    </submittedName>
</protein>
<keyword evidence="2" id="KW-1185">Reference proteome</keyword>
<dbReference type="InterPro" id="IPR057106">
    <property type="entry name" value="NXPE4_C"/>
</dbReference>
<dbReference type="PANTHER" id="PTHR16165:SF5">
    <property type="entry name" value="NXPE FAMILY MEMBER 3"/>
    <property type="match status" value="1"/>
</dbReference>
<feature type="non-terminal residue" evidence="3">
    <location>
        <position position="254"/>
    </location>
</feature>
<dbReference type="GeneID" id="102801061"/>
<organism evidence="2 3">
    <name type="scientific">Saccoglossus kowalevskii</name>
    <name type="common">Acorn worm</name>
    <dbReference type="NCBI Taxonomy" id="10224"/>
    <lineage>
        <taxon>Eukaryota</taxon>
        <taxon>Metazoa</taxon>
        <taxon>Hemichordata</taxon>
        <taxon>Enteropneusta</taxon>
        <taxon>Harrimaniidae</taxon>
        <taxon>Saccoglossus</taxon>
    </lineage>
</organism>
<proteinExistence type="predicted"/>
<name>A0ABM0MRJ6_SACKO</name>